<comment type="caution">
    <text evidence="1">The sequence shown here is derived from an EMBL/GenBank/DDBJ whole genome shotgun (WGS) entry which is preliminary data.</text>
</comment>
<dbReference type="EMBL" id="AFHG01000041">
    <property type="protein sequence ID" value="EGK72253.1"/>
    <property type="molecule type" value="Genomic_DNA"/>
</dbReference>
<dbReference type="PANTHER" id="PTHR30298">
    <property type="entry name" value="H REPEAT-ASSOCIATED PREDICTED TRANSPOSASE"/>
    <property type="match status" value="1"/>
</dbReference>
<name>F5RAZ2_METUF</name>
<keyword evidence="2" id="KW-1185">Reference proteome</keyword>
<dbReference type="Proteomes" id="UP000005019">
    <property type="component" value="Unassembled WGS sequence"/>
</dbReference>
<accession>F5RAZ2</accession>
<evidence type="ECO:0000313" key="1">
    <source>
        <dbReference type="EMBL" id="EGK72253.1"/>
    </source>
</evidence>
<proteinExistence type="predicted"/>
<dbReference type="OrthoDB" id="8587058at2"/>
<dbReference type="RefSeq" id="WP_008060124.1">
    <property type="nucleotide sequence ID" value="NZ_AFHG01000041.1"/>
</dbReference>
<dbReference type="eggNOG" id="COG5433">
    <property type="taxonomic scope" value="Bacteria"/>
</dbReference>
<reference evidence="1 2" key="1">
    <citation type="journal article" date="2011" name="J. Bacteriol.">
        <title>Genome sequence of Methyloversatilis universalis FAM5T, a methylotrophic representative of the order Rhodocyclales.</title>
        <authorList>
            <person name="Kittichotirat W."/>
            <person name="Good N.M."/>
            <person name="Hall R."/>
            <person name="Bringel F."/>
            <person name="Lajus A."/>
            <person name="Medigue C."/>
            <person name="Smalley N.E."/>
            <person name="Beck D."/>
            <person name="Bumgarner R."/>
            <person name="Vuilleumier S."/>
            <person name="Kalyuzhnaya M.G."/>
        </authorList>
    </citation>
    <scope>NUCLEOTIDE SEQUENCE [LARGE SCALE GENOMIC DNA]</scope>
    <source>
        <strain evidence="2">ATCC BAA-1314 / JCM 13912 / FAM5</strain>
    </source>
</reference>
<evidence type="ECO:0000313" key="2">
    <source>
        <dbReference type="Proteomes" id="UP000005019"/>
    </source>
</evidence>
<dbReference type="AlphaFoldDB" id="F5RAZ2"/>
<dbReference type="STRING" id="1000565.METUNv1_01369"/>
<sequence>MCRSRPRHGRAGQTAIAELIVARGSDYLLAAKGNQPTLLRLIKDAFVDLAAAQPRHEDVEKSHGRTLGQFAWVASAEDIVDPAQWPGCRTIRRFLTQRIDGGQFAEPELRYYISSRELSADALASAARAHRGIENPLH</sequence>
<dbReference type="NCBIfam" id="NF033564">
    <property type="entry name" value="transpos_ISAs1"/>
    <property type="match status" value="1"/>
</dbReference>
<organism evidence="1 2">
    <name type="scientific">Methyloversatilis universalis (strain ATCC BAA-1314 / DSM 25237 / JCM 13912 / CCUG 52030 / FAM5)</name>
    <dbReference type="NCBI Taxonomy" id="1000565"/>
    <lineage>
        <taxon>Bacteria</taxon>
        <taxon>Pseudomonadati</taxon>
        <taxon>Pseudomonadota</taxon>
        <taxon>Betaproteobacteria</taxon>
        <taxon>Nitrosomonadales</taxon>
        <taxon>Sterolibacteriaceae</taxon>
        <taxon>Methyloversatilis</taxon>
    </lineage>
</organism>
<dbReference type="InterPro" id="IPR047647">
    <property type="entry name" value="ISAs1_transpos"/>
</dbReference>
<gene>
    <name evidence="1" type="ORF">METUNv1_01369</name>
</gene>
<dbReference type="InterPro" id="IPR051698">
    <property type="entry name" value="Transposase_11-like"/>
</dbReference>
<protein>
    <submittedName>
        <fullName evidence="1">Transposase</fullName>
    </submittedName>
</protein>
<dbReference type="PANTHER" id="PTHR30298:SF0">
    <property type="entry name" value="PROTEIN YBFL-RELATED"/>
    <property type="match status" value="1"/>
</dbReference>